<dbReference type="InterPro" id="IPR021109">
    <property type="entry name" value="Peptidase_aspartic_dom_sf"/>
</dbReference>
<name>A0A6A6WPF5_9PLEO</name>
<keyword evidence="8" id="KW-0645">Protease</keyword>
<dbReference type="SUPFAM" id="SSF50630">
    <property type="entry name" value="Acid proteases"/>
    <property type="match status" value="1"/>
</dbReference>
<accession>A0A6A6WPF5</accession>
<dbReference type="PROSITE" id="PS51767">
    <property type="entry name" value="PEPTIDASE_A1"/>
    <property type="match status" value="1"/>
</dbReference>
<evidence type="ECO:0000256" key="4">
    <source>
        <dbReference type="ARBA" id="ARBA00023136"/>
    </source>
</evidence>
<sequence>MFFKPRADTETTILPSPPYVVVPSGDFDGNDGKWSTFTINIGDVDTGRGQNFKVLISTSSPLTLVPQQSDWCDSKDCAKQRGIEIFNGKQPLGFEPESSKAWKEEGLYSLPMPDWWSGTGVNGTWGSDNVGLGESSPDSKILGSQWVVEYDSEDFFMGSFGLAAGSVNPGSGPKSPFLTNFAAFNNSPSTSYGYTAGAIYRNNNKGILGNLVLGGFDQSRFSQLGTSISMPSTSNNTLVVGVQSILYHPDRDKVANDYSFTASTSGFSATIDSTLPYLWLPGHICDEFALRFQLTFDKTREMYTVNDTAHQYNLDQNAIVNFKIGDGPQDSNDATTISLPYAAFDLQGDSPLFPNATNYFPIKRSKNGIFVLGRTFLQEAYIVVDYERANFTVAPANYSDPMPAAQIVPIFKKDYIPPTASSTSTSTQPKKGGLAPGAVAGIVVAIVIVFLLLGLGAFFFWKKRRTPQSKEAEISEIDTMVAGTEVKHRSMSELDSDPQGKPLGGFYSNSQDQKDIVPFPPISEMESPPAELYSPPPESAQLSSVTPGSERTNGDYFSKPRRRGATRESSGNNTPGTPGIAPIHELPGDDGHPTPGSPTHNRGPSDTSLQTNIDEVIAGPRPEAGAGADATRQGLERRPSHARGASDTTVNSDTTAVSQPTPEEMESWALGGENEPRRPLSE</sequence>
<dbReference type="GO" id="GO:0006508">
    <property type="term" value="P:proteolysis"/>
    <property type="evidence" value="ECO:0007669"/>
    <property type="project" value="UniProtKB-KW"/>
</dbReference>
<protein>
    <submittedName>
        <fullName evidence="8">Acid protease</fullName>
    </submittedName>
</protein>
<keyword evidence="3 6" id="KW-1133">Transmembrane helix</keyword>
<evidence type="ECO:0000256" key="6">
    <source>
        <dbReference type="SAM" id="Phobius"/>
    </source>
</evidence>
<evidence type="ECO:0000313" key="8">
    <source>
        <dbReference type="EMBL" id="KAF2785990.1"/>
    </source>
</evidence>
<dbReference type="CDD" id="cd05471">
    <property type="entry name" value="pepsin_like"/>
    <property type="match status" value="1"/>
</dbReference>
<reference evidence="8" key="1">
    <citation type="journal article" date="2020" name="Stud. Mycol.">
        <title>101 Dothideomycetes genomes: a test case for predicting lifestyles and emergence of pathogens.</title>
        <authorList>
            <person name="Haridas S."/>
            <person name="Albert R."/>
            <person name="Binder M."/>
            <person name="Bloem J."/>
            <person name="Labutti K."/>
            <person name="Salamov A."/>
            <person name="Andreopoulos B."/>
            <person name="Baker S."/>
            <person name="Barry K."/>
            <person name="Bills G."/>
            <person name="Bluhm B."/>
            <person name="Cannon C."/>
            <person name="Castanera R."/>
            <person name="Culley D."/>
            <person name="Daum C."/>
            <person name="Ezra D."/>
            <person name="Gonzalez J."/>
            <person name="Henrissat B."/>
            <person name="Kuo A."/>
            <person name="Liang C."/>
            <person name="Lipzen A."/>
            <person name="Lutzoni F."/>
            <person name="Magnuson J."/>
            <person name="Mondo S."/>
            <person name="Nolan M."/>
            <person name="Ohm R."/>
            <person name="Pangilinan J."/>
            <person name="Park H.-J."/>
            <person name="Ramirez L."/>
            <person name="Alfaro M."/>
            <person name="Sun H."/>
            <person name="Tritt A."/>
            <person name="Yoshinaga Y."/>
            <person name="Zwiers L.-H."/>
            <person name="Turgeon B."/>
            <person name="Goodwin S."/>
            <person name="Spatafora J."/>
            <person name="Crous P."/>
            <person name="Grigoriev I."/>
        </authorList>
    </citation>
    <scope>NUCLEOTIDE SEQUENCE</scope>
    <source>
        <strain evidence="8">CBS 109.77</strain>
    </source>
</reference>
<organism evidence="8 9">
    <name type="scientific">Melanomma pulvis-pyrius CBS 109.77</name>
    <dbReference type="NCBI Taxonomy" id="1314802"/>
    <lineage>
        <taxon>Eukaryota</taxon>
        <taxon>Fungi</taxon>
        <taxon>Dikarya</taxon>
        <taxon>Ascomycota</taxon>
        <taxon>Pezizomycotina</taxon>
        <taxon>Dothideomycetes</taxon>
        <taxon>Pleosporomycetidae</taxon>
        <taxon>Pleosporales</taxon>
        <taxon>Melanommataceae</taxon>
        <taxon>Melanomma</taxon>
    </lineage>
</organism>
<keyword evidence="8" id="KW-0378">Hydrolase</keyword>
<feature type="compositionally biased region" description="Polar residues" evidence="5">
    <location>
        <begin position="540"/>
        <end position="551"/>
    </location>
</feature>
<feature type="compositionally biased region" description="Polar residues" evidence="5">
    <location>
        <begin position="567"/>
        <end position="576"/>
    </location>
</feature>
<keyword evidence="9" id="KW-1185">Reference proteome</keyword>
<dbReference type="PANTHER" id="PTHR15549">
    <property type="entry name" value="PAIRED IMMUNOGLOBULIN-LIKE TYPE 2 RECEPTOR"/>
    <property type="match status" value="1"/>
</dbReference>
<dbReference type="Gene3D" id="2.40.70.10">
    <property type="entry name" value="Acid Proteases"/>
    <property type="match status" value="2"/>
</dbReference>
<dbReference type="GO" id="GO:0071944">
    <property type="term" value="C:cell periphery"/>
    <property type="evidence" value="ECO:0007669"/>
    <property type="project" value="UniProtKB-ARBA"/>
</dbReference>
<keyword evidence="2 6" id="KW-0812">Transmembrane</keyword>
<dbReference type="GO" id="GO:0008233">
    <property type="term" value="F:peptidase activity"/>
    <property type="evidence" value="ECO:0007669"/>
    <property type="project" value="UniProtKB-KW"/>
</dbReference>
<dbReference type="InterPro" id="IPR034164">
    <property type="entry name" value="Pepsin-like_dom"/>
</dbReference>
<proteinExistence type="predicted"/>
<dbReference type="Proteomes" id="UP000799757">
    <property type="component" value="Unassembled WGS sequence"/>
</dbReference>
<feature type="region of interest" description="Disordered" evidence="5">
    <location>
        <begin position="487"/>
        <end position="682"/>
    </location>
</feature>
<dbReference type="EMBL" id="MU002585">
    <property type="protein sequence ID" value="KAF2785990.1"/>
    <property type="molecule type" value="Genomic_DNA"/>
</dbReference>
<dbReference type="InterPro" id="IPR033121">
    <property type="entry name" value="PEPTIDASE_A1"/>
</dbReference>
<comment type="subcellular location">
    <subcellularLocation>
        <location evidence="1">Membrane</location>
        <topology evidence="1">Single-pass membrane protein</topology>
    </subcellularLocation>
</comment>
<dbReference type="GO" id="GO:0016020">
    <property type="term" value="C:membrane"/>
    <property type="evidence" value="ECO:0007669"/>
    <property type="project" value="UniProtKB-SubCell"/>
</dbReference>
<feature type="domain" description="Peptidase A1" evidence="7">
    <location>
        <begin position="40"/>
        <end position="394"/>
    </location>
</feature>
<evidence type="ECO:0000256" key="5">
    <source>
        <dbReference type="SAM" id="MobiDB-lite"/>
    </source>
</evidence>
<dbReference type="Pfam" id="PF00026">
    <property type="entry name" value="Asp"/>
    <property type="match status" value="1"/>
</dbReference>
<feature type="transmembrane region" description="Helical" evidence="6">
    <location>
        <begin position="434"/>
        <end position="461"/>
    </location>
</feature>
<feature type="compositionally biased region" description="Polar residues" evidence="5">
    <location>
        <begin position="597"/>
        <end position="613"/>
    </location>
</feature>
<gene>
    <name evidence="8" type="ORF">K505DRAFT_260874</name>
</gene>
<evidence type="ECO:0000256" key="3">
    <source>
        <dbReference type="ARBA" id="ARBA00022989"/>
    </source>
</evidence>
<dbReference type="InterPro" id="IPR051694">
    <property type="entry name" value="Immunoregulatory_rcpt-like"/>
</dbReference>
<evidence type="ECO:0000256" key="2">
    <source>
        <dbReference type="ARBA" id="ARBA00022692"/>
    </source>
</evidence>
<evidence type="ECO:0000256" key="1">
    <source>
        <dbReference type="ARBA" id="ARBA00004167"/>
    </source>
</evidence>
<dbReference type="CDD" id="cd12087">
    <property type="entry name" value="TM_EGFR-like"/>
    <property type="match status" value="1"/>
</dbReference>
<feature type="compositionally biased region" description="Polar residues" evidence="5">
    <location>
        <begin position="646"/>
        <end position="661"/>
    </location>
</feature>
<evidence type="ECO:0000313" key="9">
    <source>
        <dbReference type="Proteomes" id="UP000799757"/>
    </source>
</evidence>
<evidence type="ECO:0000259" key="7">
    <source>
        <dbReference type="PROSITE" id="PS51767"/>
    </source>
</evidence>
<keyword evidence="4 6" id="KW-0472">Membrane</keyword>
<dbReference type="PANTHER" id="PTHR15549:SF26">
    <property type="entry name" value="AXIAL BUDDING PATTERN PROTEIN 2-RELATED"/>
    <property type="match status" value="1"/>
</dbReference>
<dbReference type="AlphaFoldDB" id="A0A6A6WPF5"/>
<dbReference type="OrthoDB" id="4074350at2759"/>